<evidence type="ECO:0000256" key="1">
    <source>
        <dbReference type="SAM" id="Coils"/>
    </source>
</evidence>
<protein>
    <submittedName>
        <fullName evidence="2">Phage tail protein</fullName>
    </submittedName>
</protein>
<gene>
    <name evidence="2" type="ORF">C1O25_17895</name>
</gene>
<evidence type="ECO:0000313" key="3">
    <source>
        <dbReference type="Proteomes" id="UP000236547"/>
    </source>
</evidence>
<name>A0ABX4W8A8_VIBDI</name>
<dbReference type="EMBL" id="POSM01000032">
    <property type="protein sequence ID" value="PNH99225.1"/>
    <property type="molecule type" value="Genomic_DNA"/>
</dbReference>
<dbReference type="Proteomes" id="UP000236547">
    <property type="component" value="Unassembled WGS sequence"/>
</dbReference>
<dbReference type="Gene3D" id="1.10.287.40">
    <property type="entry name" value="Serine-tRNA synthetase, tRNA binding domain"/>
    <property type="match status" value="1"/>
</dbReference>
<keyword evidence="1" id="KW-0175">Coiled coil</keyword>
<comment type="caution">
    <text evidence="2">The sequence shown here is derived from an EMBL/GenBank/DDBJ whole genome shotgun (WGS) entry which is preliminary data.</text>
</comment>
<evidence type="ECO:0000313" key="2">
    <source>
        <dbReference type="EMBL" id="PNH99225.1"/>
    </source>
</evidence>
<dbReference type="RefSeq" id="WP_102969331.1">
    <property type="nucleotide sequence ID" value="NZ_POSM01000032.1"/>
</dbReference>
<reference evidence="2 3" key="1">
    <citation type="submission" date="2018-01" db="EMBL/GenBank/DDBJ databases">
        <title>Draft genome sequences of six Vibrio diazotrophicus strains isolated from deep-sea sediments of the Baltic Sea.</title>
        <authorList>
            <person name="Castillo D."/>
            <person name="Vandieken V."/>
            <person name="Chiang O."/>
            <person name="Middelboe M."/>
        </authorList>
    </citation>
    <scope>NUCLEOTIDE SEQUENCE [LARGE SCALE GENOMIC DNA]</scope>
    <source>
        <strain evidence="2 3">65.10M</strain>
    </source>
</reference>
<proteinExistence type="predicted"/>
<dbReference type="InterPro" id="IPR042103">
    <property type="entry name" value="SerRS_1_N_sf"/>
</dbReference>
<feature type="coiled-coil region" evidence="1">
    <location>
        <begin position="25"/>
        <end position="59"/>
    </location>
</feature>
<organism evidence="2 3">
    <name type="scientific">Vibrio diazotrophicus</name>
    <dbReference type="NCBI Taxonomy" id="685"/>
    <lineage>
        <taxon>Bacteria</taxon>
        <taxon>Pseudomonadati</taxon>
        <taxon>Pseudomonadota</taxon>
        <taxon>Gammaproteobacteria</taxon>
        <taxon>Vibrionales</taxon>
        <taxon>Vibrionaceae</taxon>
        <taxon>Vibrio</taxon>
    </lineage>
</organism>
<sequence length="558" mass="57896">MSAAQHLKSVVTLGGAVDASFTSMASEVDKQLGGATKQVKTLEREQKSLTKQIKKAKLAGADVSLLTRRYDALGKEIDEATTSARGFEAASDLKKSLKSTVGAVAATTVGLAGLSATVVGLTSVTNAATSEQAGFAKAYGMSIEQFNAWGGIALQAGLNAENTGDLVEELTNKFGEFKALGKQSSVSDVFGALGIDEAMMEGLNAAEQFEFVMSRLEKVGDTQQAASLADMLFGGEGNKIVTYIKNSGQSLDKLLDSQKAINNLTQEGADGALKYNTALNSVTRAMYSAWQDVAGVVGGEVAPVFDELSLTVSAFAREHREEITSFLKSAVEGSIAFASGVFQIAGAVNDVVQTFGGWETVAGAVAGIMAGKMVLGIAGVISNVRTMITALGTVKSVMLGVNAVMVANPIGAVALAVGVLTAAVVANWDTIMSWIDDIKGAFSEFMDWLGLGDDKPSSNPTHSVVTTAESSATTAAKNRGYYGTQAPTSDYNPYNYASRAQAANDQTYASSGARAVNQTVENITVVAAPGQSPEDIGKAVNRELGGHQNAMFDISSGD</sequence>
<accession>A0ABX4W8A8</accession>
<keyword evidence="3" id="KW-1185">Reference proteome</keyword>